<keyword evidence="6" id="KW-0040">ANK repeat</keyword>
<feature type="transmembrane region" description="Helical" evidence="10">
    <location>
        <begin position="205"/>
        <end position="224"/>
    </location>
</feature>
<feature type="transmembrane region" description="Helical" evidence="10">
    <location>
        <begin position="172"/>
        <end position="193"/>
    </location>
</feature>
<reference evidence="12" key="1">
    <citation type="submission" date="2015-11" db="EMBL/GenBank/DDBJ databases">
        <title>De novo transcriptome assembly of four potential Pierce s Disease insect vectors from Arizona vineyards.</title>
        <authorList>
            <person name="Tassone E.E."/>
        </authorList>
    </citation>
    <scope>NUCLEOTIDE SEQUENCE</scope>
</reference>
<dbReference type="GO" id="GO:0015279">
    <property type="term" value="F:store-operated calcium channel activity"/>
    <property type="evidence" value="ECO:0007669"/>
    <property type="project" value="TreeGrafter"/>
</dbReference>
<feature type="transmembrane region" description="Helical" evidence="10">
    <location>
        <begin position="453"/>
        <end position="475"/>
    </location>
</feature>
<evidence type="ECO:0000259" key="11">
    <source>
        <dbReference type="SMART" id="SM01420"/>
    </source>
</evidence>
<dbReference type="AlphaFoldDB" id="A0A1B6F0R1"/>
<evidence type="ECO:0000256" key="6">
    <source>
        <dbReference type="ARBA" id="ARBA00023043"/>
    </source>
</evidence>
<evidence type="ECO:0000256" key="5">
    <source>
        <dbReference type="ARBA" id="ARBA00022989"/>
    </source>
</evidence>
<dbReference type="PRINTS" id="PR01097">
    <property type="entry name" value="TRNSRECEPTRP"/>
</dbReference>
<dbReference type="InterPro" id="IPR005821">
    <property type="entry name" value="Ion_trans_dom"/>
</dbReference>
<dbReference type="Pfam" id="PF00520">
    <property type="entry name" value="Ion_trans"/>
    <property type="match status" value="1"/>
</dbReference>
<evidence type="ECO:0000256" key="2">
    <source>
        <dbReference type="ARBA" id="ARBA00022448"/>
    </source>
</evidence>
<evidence type="ECO:0000256" key="1">
    <source>
        <dbReference type="ARBA" id="ARBA00004141"/>
    </source>
</evidence>
<accession>A0A1B6F0R1</accession>
<dbReference type="PANTHER" id="PTHR10117:SF54">
    <property type="entry name" value="TRANSIENT RECEPTOR POTENTIAL-GAMMA PROTEIN"/>
    <property type="match status" value="1"/>
</dbReference>
<protein>
    <recommendedName>
        <fullName evidence="11">Transient receptor ion channel domain-containing protein</fullName>
    </recommendedName>
</protein>
<dbReference type="PANTHER" id="PTHR10117">
    <property type="entry name" value="TRANSIENT RECEPTOR POTENTIAL CHANNEL"/>
    <property type="match status" value="1"/>
</dbReference>
<feature type="domain" description="Transient receptor ion channel" evidence="11">
    <location>
        <begin position="20"/>
        <end position="83"/>
    </location>
</feature>
<evidence type="ECO:0000313" key="12">
    <source>
        <dbReference type="EMBL" id="JAS43775.1"/>
    </source>
</evidence>
<evidence type="ECO:0000256" key="4">
    <source>
        <dbReference type="ARBA" id="ARBA00022737"/>
    </source>
</evidence>
<evidence type="ECO:0000256" key="10">
    <source>
        <dbReference type="SAM" id="Phobius"/>
    </source>
</evidence>
<dbReference type="InterPro" id="IPR002153">
    <property type="entry name" value="TRPC_channel"/>
</dbReference>
<keyword evidence="9" id="KW-0407">Ion channel</keyword>
<proteinExistence type="predicted"/>
<evidence type="ECO:0000256" key="9">
    <source>
        <dbReference type="ARBA" id="ARBA00023303"/>
    </source>
</evidence>
<keyword evidence="3 10" id="KW-0812">Transmembrane</keyword>
<dbReference type="GO" id="GO:0005886">
    <property type="term" value="C:plasma membrane"/>
    <property type="evidence" value="ECO:0007669"/>
    <property type="project" value="TreeGrafter"/>
</dbReference>
<evidence type="ECO:0000256" key="3">
    <source>
        <dbReference type="ARBA" id="ARBA00022692"/>
    </source>
</evidence>
<keyword evidence="2" id="KW-0813">Transport</keyword>
<keyword evidence="7" id="KW-0406">Ion transport</keyword>
<keyword evidence="8 10" id="KW-0472">Membrane</keyword>
<organism evidence="12">
    <name type="scientific">Cuerna arida</name>
    <dbReference type="NCBI Taxonomy" id="1464854"/>
    <lineage>
        <taxon>Eukaryota</taxon>
        <taxon>Metazoa</taxon>
        <taxon>Ecdysozoa</taxon>
        <taxon>Arthropoda</taxon>
        <taxon>Hexapoda</taxon>
        <taxon>Insecta</taxon>
        <taxon>Pterygota</taxon>
        <taxon>Neoptera</taxon>
        <taxon>Paraneoptera</taxon>
        <taxon>Hemiptera</taxon>
        <taxon>Auchenorrhyncha</taxon>
        <taxon>Membracoidea</taxon>
        <taxon>Cicadellidae</taxon>
        <taxon>Cicadellinae</taxon>
        <taxon>Proconiini</taxon>
        <taxon>Cuerna</taxon>
    </lineage>
</organism>
<sequence length="572" mass="65960">IDILISRGHPEIPRPHKHSCTCNDCLTALDEEDHLISTFKTYDTYKAICNPVYINRLANDPILMVFYLADELIEMAEHKRALRSKYEELALNTETYAADLIALCRTSDEVRIILNEKEGSRLKGNFLFPRLILAVDYKQKLFVAQTNVQEVLEAAWVGDWYEWKTYTSLRRVFHAFGRMITLLCLYIFCIFLPKSTQAQFYSIPVNRMLSSVSSYLIFLCLLFLESHRDKKDQTRYDFQNNIKIKIFIFVYILSHILNSFRMWALQGSARFFSFKWNIYDLITELLFAMTVAFWISAYITLSTLPDLERKYWHYLDPQLLAEGLFCIGTVMAFMKLLLLIQINYILGPMQVSLGKMTVDFSRFFVIFTIVIGSFTAGLCRLYDYYDGMKQIDPETKSESEQGGSFVGPLSTFDLLFWGLFGMSSQDESDVVIENLPSENGELESINTHDFTQAVGYTLFGVYTVLTVVVLLNMLIAAMSNSFQAVTENVDVEWIFGRTKVYLIYMSQTVLPPPLIFPAGVGVGAWSAVFTNTLQKWFPQKELPEAEETPQENFDEVISKLKTRYLSMKTVEE</sequence>
<feature type="non-terminal residue" evidence="12">
    <location>
        <position position="1"/>
    </location>
</feature>
<dbReference type="SMART" id="SM01420">
    <property type="entry name" value="TRP_2"/>
    <property type="match status" value="1"/>
</dbReference>
<dbReference type="GO" id="GO:0070679">
    <property type="term" value="F:inositol 1,4,5 trisphosphate binding"/>
    <property type="evidence" value="ECO:0007669"/>
    <property type="project" value="TreeGrafter"/>
</dbReference>
<feature type="transmembrane region" description="Helical" evidence="10">
    <location>
        <begin position="244"/>
        <end position="265"/>
    </location>
</feature>
<dbReference type="EMBL" id="GECZ01025994">
    <property type="protein sequence ID" value="JAS43775.1"/>
    <property type="molecule type" value="Transcribed_RNA"/>
</dbReference>
<dbReference type="Pfam" id="PF08344">
    <property type="entry name" value="TRP_2"/>
    <property type="match status" value="1"/>
</dbReference>
<gene>
    <name evidence="12" type="ORF">g.21610</name>
</gene>
<dbReference type="GO" id="GO:0034703">
    <property type="term" value="C:cation channel complex"/>
    <property type="evidence" value="ECO:0007669"/>
    <property type="project" value="TreeGrafter"/>
</dbReference>
<keyword evidence="5 10" id="KW-1133">Transmembrane helix</keyword>
<feature type="transmembrane region" description="Helical" evidence="10">
    <location>
        <begin position="319"/>
        <end position="340"/>
    </location>
</feature>
<feature type="transmembrane region" description="Helical" evidence="10">
    <location>
        <begin position="285"/>
        <end position="307"/>
    </location>
</feature>
<dbReference type="GO" id="GO:0051480">
    <property type="term" value="P:regulation of cytosolic calcium ion concentration"/>
    <property type="evidence" value="ECO:0007669"/>
    <property type="project" value="TreeGrafter"/>
</dbReference>
<evidence type="ECO:0000256" key="8">
    <source>
        <dbReference type="ARBA" id="ARBA00023136"/>
    </source>
</evidence>
<dbReference type="InterPro" id="IPR013555">
    <property type="entry name" value="TRP_dom"/>
</dbReference>
<evidence type="ECO:0000256" key="7">
    <source>
        <dbReference type="ARBA" id="ARBA00023065"/>
    </source>
</evidence>
<comment type="subcellular location">
    <subcellularLocation>
        <location evidence="1">Membrane</location>
        <topology evidence="1">Multi-pass membrane protein</topology>
    </subcellularLocation>
</comment>
<name>A0A1B6F0R1_9HEMI</name>
<keyword evidence="4" id="KW-0677">Repeat</keyword>
<feature type="transmembrane region" description="Helical" evidence="10">
    <location>
        <begin position="360"/>
        <end position="382"/>
    </location>
</feature>